<keyword evidence="8" id="KW-1185">Reference proteome</keyword>
<proteinExistence type="inferred from homology"/>
<keyword evidence="4" id="KW-0547">Nucleotide-binding</keyword>
<dbReference type="GO" id="GO:0110001">
    <property type="term" value="C:toxin-antitoxin complex"/>
    <property type="evidence" value="ECO:0007669"/>
    <property type="project" value="InterPro"/>
</dbReference>
<dbReference type="GO" id="GO:0016787">
    <property type="term" value="F:hydrolase activity"/>
    <property type="evidence" value="ECO:0007669"/>
    <property type="project" value="UniProtKB-KW"/>
</dbReference>
<dbReference type="STRING" id="1244869.H261_02546"/>
<evidence type="ECO:0000313" key="7">
    <source>
        <dbReference type="EMBL" id="EME71504.1"/>
    </source>
</evidence>
<dbReference type="OrthoDB" id="4829434at2"/>
<gene>
    <name evidence="7" type="ORF">H261_02546</name>
</gene>
<keyword evidence="1" id="KW-0597">Phosphoprotein</keyword>
<dbReference type="InterPro" id="IPR051813">
    <property type="entry name" value="HepT_RNase_toxin"/>
</dbReference>
<dbReference type="eggNOG" id="COG2361">
    <property type="taxonomic scope" value="Bacteria"/>
</dbReference>
<protein>
    <recommendedName>
        <fullName evidence="9">Nucleotidyltransferase</fullName>
    </recommendedName>
</protein>
<organism evidence="7 8">
    <name type="scientific">Paramagnetospirillum caucaseum</name>
    <dbReference type="NCBI Taxonomy" id="1244869"/>
    <lineage>
        <taxon>Bacteria</taxon>
        <taxon>Pseudomonadati</taxon>
        <taxon>Pseudomonadota</taxon>
        <taxon>Alphaproteobacteria</taxon>
        <taxon>Rhodospirillales</taxon>
        <taxon>Magnetospirillaceae</taxon>
        <taxon>Paramagnetospirillum</taxon>
    </lineage>
</organism>
<evidence type="ECO:0000256" key="3">
    <source>
        <dbReference type="ARBA" id="ARBA00022722"/>
    </source>
</evidence>
<dbReference type="EMBL" id="AONQ01000004">
    <property type="protein sequence ID" value="EME71504.1"/>
    <property type="molecule type" value="Genomic_DNA"/>
</dbReference>
<dbReference type="PANTHER" id="PTHR34139:SF1">
    <property type="entry name" value="RNASE MJ1380-RELATED"/>
    <property type="match status" value="1"/>
</dbReference>
<sequence>MTFKDWRVRIEDMIEAIERIRRYIDGMDERRFVADDRTVDAVVRNLEIIGEAAKRVPAQVAERHPNIPWNRMTEMRNILVHEYHSVDPCIVFDSARHDLPPLLGPLKSLLNEKNGNGG</sequence>
<dbReference type="GO" id="GO:0000166">
    <property type="term" value="F:nucleotide binding"/>
    <property type="evidence" value="ECO:0007669"/>
    <property type="project" value="UniProtKB-KW"/>
</dbReference>
<comment type="similarity">
    <text evidence="6">Belongs to the HepT RNase toxin family.</text>
</comment>
<evidence type="ECO:0000313" key="8">
    <source>
        <dbReference type="Proteomes" id="UP000011744"/>
    </source>
</evidence>
<accession>M3AG13</accession>
<dbReference type="PANTHER" id="PTHR34139">
    <property type="entry name" value="UPF0331 PROTEIN MJ0127"/>
    <property type="match status" value="1"/>
</dbReference>
<dbReference type="Gene3D" id="1.20.120.580">
    <property type="entry name" value="bsu32300-like"/>
    <property type="match status" value="1"/>
</dbReference>
<comment type="caution">
    <text evidence="7">The sequence shown here is derived from an EMBL/GenBank/DDBJ whole genome shotgun (WGS) entry which is preliminary data.</text>
</comment>
<dbReference type="GO" id="GO:0004540">
    <property type="term" value="F:RNA nuclease activity"/>
    <property type="evidence" value="ECO:0007669"/>
    <property type="project" value="InterPro"/>
</dbReference>
<evidence type="ECO:0000256" key="4">
    <source>
        <dbReference type="ARBA" id="ARBA00022741"/>
    </source>
</evidence>
<dbReference type="InterPro" id="IPR008201">
    <property type="entry name" value="HepT-like"/>
</dbReference>
<dbReference type="AlphaFoldDB" id="M3AG13"/>
<evidence type="ECO:0000256" key="1">
    <source>
        <dbReference type="ARBA" id="ARBA00022553"/>
    </source>
</evidence>
<dbReference type="InterPro" id="IPR037038">
    <property type="entry name" value="HepT-like_sf"/>
</dbReference>
<keyword evidence="3" id="KW-0540">Nuclease</keyword>
<evidence type="ECO:0000256" key="2">
    <source>
        <dbReference type="ARBA" id="ARBA00022649"/>
    </source>
</evidence>
<dbReference type="PATRIC" id="fig|1244869.3.peg.507"/>
<keyword evidence="2" id="KW-1277">Toxin-antitoxin system</keyword>
<name>M3AG13_9PROT</name>
<dbReference type="RefSeq" id="WP_008613971.1">
    <property type="nucleotide sequence ID" value="NZ_AONQ01000004.1"/>
</dbReference>
<dbReference type="Proteomes" id="UP000011744">
    <property type="component" value="Unassembled WGS sequence"/>
</dbReference>
<dbReference type="Pfam" id="PF01934">
    <property type="entry name" value="HepT-like"/>
    <property type="match status" value="1"/>
</dbReference>
<keyword evidence="5" id="KW-0378">Hydrolase</keyword>
<evidence type="ECO:0000256" key="6">
    <source>
        <dbReference type="ARBA" id="ARBA00024207"/>
    </source>
</evidence>
<evidence type="ECO:0008006" key="9">
    <source>
        <dbReference type="Google" id="ProtNLM"/>
    </source>
</evidence>
<evidence type="ECO:0000256" key="5">
    <source>
        <dbReference type="ARBA" id="ARBA00022801"/>
    </source>
</evidence>
<reference evidence="7 8" key="1">
    <citation type="journal article" date="2014" name="Genome Announc.">
        <title>Draft Genome Sequence of Magnetospirillum sp. Strain SO-1, a Freshwater Magnetotactic Bacterium Isolated from the Ol'khovka River, Russia.</title>
        <authorList>
            <person name="Grouzdev D.S."/>
            <person name="Dziuba M.V."/>
            <person name="Sukhacheva M.S."/>
            <person name="Mardanov A.V."/>
            <person name="Beletskiy A.V."/>
            <person name="Kuznetsov B.B."/>
            <person name="Skryabin K.G."/>
        </authorList>
    </citation>
    <scope>NUCLEOTIDE SEQUENCE [LARGE SCALE GENOMIC DNA]</scope>
    <source>
        <strain evidence="7 8">SO-1</strain>
    </source>
</reference>